<keyword evidence="4" id="KW-1185">Reference proteome</keyword>
<feature type="signal peptide" evidence="2">
    <location>
        <begin position="1"/>
        <end position="21"/>
    </location>
</feature>
<evidence type="ECO:0000313" key="3">
    <source>
        <dbReference type="EMBL" id="OWR04696.1"/>
    </source>
</evidence>
<gene>
    <name evidence="3" type="ORF">CDO81_08960</name>
</gene>
<keyword evidence="2" id="KW-0732">Signal</keyword>
<dbReference type="Proteomes" id="UP000197446">
    <property type="component" value="Unassembled WGS sequence"/>
</dbReference>
<protein>
    <submittedName>
        <fullName evidence="3">Uncharacterized protein</fullName>
    </submittedName>
</protein>
<reference evidence="3 4" key="1">
    <citation type="journal article" date="2007" name="Int. J. Syst. Evol. Microbiol.">
        <title>Description of Pelomonas aquatica sp. nov. and Pelomonas puraquae sp. nov., isolated from industrial and haemodialysis water.</title>
        <authorList>
            <person name="Gomila M."/>
            <person name="Bowien B."/>
            <person name="Falsen E."/>
            <person name="Moore E.R."/>
            <person name="Lalucat J."/>
        </authorList>
    </citation>
    <scope>NUCLEOTIDE SEQUENCE [LARGE SCALE GENOMIC DNA]</scope>
    <source>
        <strain evidence="3 4">CCUG 52769</strain>
    </source>
</reference>
<dbReference type="AlphaFoldDB" id="A0A254N9J9"/>
<comment type="caution">
    <text evidence="3">The sequence shown here is derived from an EMBL/GenBank/DDBJ whole genome shotgun (WGS) entry which is preliminary data.</text>
</comment>
<dbReference type="RefSeq" id="WP_088482830.1">
    <property type="nucleotide sequence ID" value="NZ_JBCNLH010000005.1"/>
</dbReference>
<evidence type="ECO:0000313" key="4">
    <source>
        <dbReference type="Proteomes" id="UP000197446"/>
    </source>
</evidence>
<accession>A0A254N9J9</accession>
<sequence length="127" mass="12866">MKVLVIAVALAAATSFASAGAARDARALEAADKPTTTVLADAGSLTGPSHLTALNGGSAAPWATGNRDASPDFDALAEQVDPGMLLVALGVAVVALARPVGRLLRRQEQQRRAVALASTLGQQTPRN</sequence>
<proteinExistence type="predicted"/>
<name>A0A254N9J9_9BURK</name>
<dbReference type="EMBL" id="NISI01000002">
    <property type="protein sequence ID" value="OWR04696.1"/>
    <property type="molecule type" value="Genomic_DNA"/>
</dbReference>
<evidence type="ECO:0000256" key="2">
    <source>
        <dbReference type="SAM" id="SignalP"/>
    </source>
</evidence>
<feature type="transmembrane region" description="Helical" evidence="1">
    <location>
        <begin position="83"/>
        <end position="101"/>
    </location>
</feature>
<feature type="chain" id="PRO_5012919731" evidence="2">
    <location>
        <begin position="22"/>
        <end position="127"/>
    </location>
</feature>
<keyword evidence="1" id="KW-0472">Membrane</keyword>
<keyword evidence="1" id="KW-0812">Transmembrane</keyword>
<organism evidence="3 4">
    <name type="scientific">Roseateles puraquae</name>
    <dbReference type="NCBI Taxonomy" id="431059"/>
    <lineage>
        <taxon>Bacteria</taxon>
        <taxon>Pseudomonadati</taxon>
        <taxon>Pseudomonadota</taxon>
        <taxon>Betaproteobacteria</taxon>
        <taxon>Burkholderiales</taxon>
        <taxon>Sphaerotilaceae</taxon>
        <taxon>Roseateles</taxon>
    </lineage>
</organism>
<keyword evidence="1" id="KW-1133">Transmembrane helix</keyword>
<evidence type="ECO:0000256" key="1">
    <source>
        <dbReference type="SAM" id="Phobius"/>
    </source>
</evidence>